<dbReference type="EMBL" id="QJKJ01003922">
    <property type="protein sequence ID" value="RDX96293.1"/>
    <property type="molecule type" value="Genomic_DNA"/>
</dbReference>
<sequence length="99" mass="10975">MSTLTKHEYATIEVQQVLPKICQDPDIFYVQCTIGNCTFADFMLDLGTSINLANRSVVQPLGFLEDVLVQVIGLIFLADFCVLDMEDKASRKGSMLILG</sequence>
<organism evidence="1 2">
    <name type="scientific">Mucuna pruriens</name>
    <name type="common">Velvet bean</name>
    <name type="synonym">Dolichos pruriens</name>
    <dbReference type="NCBI Taxonomy" id="157652"/>
    <lineage>
        <taxon>Eukaryota</taxon>
        <taxon>Viridiplantae</taxon>
        <taxon>Streptophyta</taxon>
        <taxon>Embryophyta</taxon>
        <taxon>Tracheophyta</taxon>
        <taxon>Spermatophyta</taxon>
        <taxon>Magnoliopsida</taxon>
        <taxon>eudicotyledons</taxon>
        <taxon>Gunneridae</taxon>
        <taxon>Pentapetalae</taxon>
        <taxon>rosids</taxon>
        <taxon>fabids</taxon>
        <taxon>Fabales</taxon>
        <taxon>Fabaceae</taxon>
        <taxon>Papilionoideae</taxon>
        <taxon>50 kb inversion clade</taxon>
        <taxon>NPAAA clade</taxon>
        <taxon>indigoferoid/millettioid clade</taxon>
        <taxon>Phaseoleae</taxon>
        <taxon>Mucuna</taxon>
    </lineage>
</organism>
<keyword evidence="2" id="KW-1185">Reference proteome</keyword>
<proteinExistence type="predicted"/>
<evidence type="ECO:0000313" key="1">
    <source>
        <dbReference type="EMBL" id="RDX96293.1"/>
    </source>
</evidence>
<dbReference type="PANTHER" id="PTHR33067">
    <property type="entry name" value="RNA-DIRECTED DNA POLYMERASE-RELATED"/>
    <property type="match status" value="1"/>
</dbReference>
<reference evidence="1" key="1">
    <citation type="submission" date="2018-05" db="EMBL/GenBank/DDBJ databases">
        <title>Draft genome of Mucuna pruriens seed.</title>
        <authorList>
            <person name="Nnadi N.E."/>
            <person name="Vos R."/>
            <person name="Hasami M.H."/>
            <person name="Devisetty U.K."/>
            <person name="Aguiy J.C."/>
        </authorList>
    </citation>
    <scope>NUCLEOTIDE SEQUENCE [LARGE SCALE GENOMIC DNA]</scope>
    <source>
        <strain evidence="1">JCA_2017</strain>
    </source>
</reference>
<dbReference type="InterPro" id="IPR021109">
    <property type="entry name" value="Peptidase_aspartic_dom_sf"/>
</dbReference>
<gene>
    <name evidence="1" type="ORF">CR513_21079</name>
</gene>
<evidence type="ECO:0000313" key="2">
    <source>
        <dbReference type="Proteomes" id="UP000257109"/>
    </source>
</evidence>
<name>A0A371H0S6_MUCPR</name>
<dbReference type="Proteomes" id="UP000257109">
    <property type="component" value="Unassembled WGS sequence"/>
</dbReference>
<accession>A0A371H0S6</accession>
<dbReference type="AlphaFoldDB" id="A0A371H0S6"/>
<evidence type="ECO:0008006" key="3">
    <source>
        <dbReference type="Google" id="ProtNLM"/>
    </source>
</evidence>
<comment type="caution">
    <text evidence="1">The sequence shown here is derived from an EMBL/GenBank/DDBJ whole genome shotgun (WGS) entry which is preliminary data.</text>
</comment>
<dbReference type="OrthoDB" id="778454at2759"/>
<dbReference type="Gene3D" id="2.40.70.10">
    <property type="entry name" value="Acid Proteases"/>
    <property type="match status" value="1"/>
</dbReference>
<dbReference type="PANTHER" id="PTHR33067:SF15">
    <property type="entry name" value="RNA-DIRECTED DNA POLYMERASE"/>
    <property type="match status" value="1"/>
</dbReference>
<feature type="non-terminal residue" evidence="1">
    <location>
        <position position="1"/>
    </location>
</feature>
<protein>
    <recommendedName>
        <fullName evidence="3">Aspartic peptidase DDI1-type domain-containing protein</fullName>
    </recommendedName>
</protein>